<evidence type="ECO:0000256" key="2">
    <source>
        <dbReference type="ARBA" id="ARBA00022801"/>
    </source>
</evidence>
<dbReference type="SUPFAM" id="SSF53254">
    <property type="entry name" value="Phosphoglycerate mutase-like"/>
    <property type="match status" value="1"/>
</dbReference>
<dbReference type="PANTHER" id="PTHR11567:SF110">
    <property type="entry name" value="2-PHOSPHOXYLOSE PHOSPHATASE 1"/>
    <property type="match status" value="1"/>
</dbReference>
<name>A0A7S2XVE8_9STRA</name>
<dbReference type="InterPro" id="IPR029033">
    <property type="entry name" value="His_PPase_superfam"/>
</dbReference>
<feature type="signal peptide" evidence="3">
    <location>
        <begin position="1"/>
        <end position="29"/>
    </location>
</feature>
<dbReference type="InterPro" id="IPR033379">
    <property type="entry name" value="Acid_Pase_AS"/>
</dbReference>
<dbReference type="AlphaFoldDB" id="A0A7S2XVE8"/>
<dbReference type="InterPro" id="IPR000560">
    <property type="entry name" value="His_Pase_clade-2"/>
</dbReference>
<dbReference type="CDD" id="cd07061">
    <property type="entry name" value="HP_HAP_like"/>
    <property type="match status" value="1"/>
</dbReference>
<protein>
    <recommendedName>
        <fullName evidence="5">Acid phosphatase</fullName>
    </recommendedName>
</protein>
<proteinExistence type="inferred from homology"/>
<evidence type="ECO:0000313" key="4">
    <source>
        <dbReference type="EMBL" id="CAD9824793.1"/>
    </source>
</evidence>
<evidence type="ECO:0000256" key="1">
    <source>
        <dbReference type="ARBA" id="ARBA00005375"/>
    </source>
</evidence>
<dbReference type="InterPro" id="IPR050645">
    <property type="entry name" value="Histidine_acid_phosphatase"/>
</dbReference>
<reference evidence="4" key="1">
    <citation type="submission" date="2021-01" db="EMBL/GenBank/DDBJ databases">
        <authorList>
            <person name="Corre E."/>
            <person name="Pelletier E."/>
            <person name="Niang G."/>
            <person name="Scheremetjew M."/>
            <person name="Finn R."/>
            <person name="Kale V."/>
            <person name="Holt S."/>
            <person name="Cochrane G."/>
            <person name="Meng A."/>
            <person name="Brown T."/>
            <person name="Cohen L."/>
        </authorList>
    </citation>
    <scope>NUCLEOTIDE SEQUENCE</scope>
    <source>
        <strain evidence="4">CCMP2084</strain>
    </source>
</reference>
<dbReference type="PROSITE" id="PS00778">
    <property type="entry name" value="HIS_ACID_PHOSPHAT_2"/>
    <property type="match status" value="1"/>
</dbReference>
<dbReference type="EMBL" id="HBHQ01024680">
    <property type="protein sequence ID" value="CAD9824793.1"/>
    <property type="molecule type" value="Transcribed_RNA"/>
</dbReference>
<dbReference type="GO" id="GO:0016791">
    <property type="term" value="F:phosphatase activity"/>
    <property type="evidence" value="ECO:0007669"/>
    <property type="project" value="TreeGrafter"/>
</dbReference>
<evidence type="ECO:0000256" key="3">
    <source>
        <dbReference type="SAM" id="SignalP"/>
    </source>
</evidence>
<dbReference type="Pfam" id="PF00328">
    <property type="entry name" value="His_Phos_2"/>
    <property type="match status" value="1"/>
</dbReference>
<evidence type="ECO:0008006" key="5">
    <source>
        <dbReference type="Google" id="ProtNLM"/>
    </source>
</evidence>
<organism evidence="4">
    <name type="scientific">Attheya septentrionalis</name>
    <dbReference type="NCBI Taxonomy" id="420275"/>
    <lineage>
        <taxon>Eukaryota</taxon>
        <taxon>Sar</taxon>
        <taxon>Stramenopiles</taxon>
        <taxon>Ochrophyta</taxon>
        <taxon>Bacillariophyta</taxon>
        <taxon>Coscinodiscophyceae</taxon>
        <taxon>Chaetocerotophycidae</taxon>
        <taxon>Chaetocerotales</taxon>
        <taxon>Attheyaceae</taxon>
        <taxon>Attheya</taxon>
    </lineage>
</organism>
<gene>
    <name evidence="4" type="ORF">ASEP1449_LOCUS16627</name>
</gene>
<dbReference type="PROSITE" id="PS00616">
    <property type="entry name" value="HIS_ACID_PHOSPHAT_1"/>
    <property type="match status" value="1"/>
</dbReference>
<accession>A0A7S2XVE8</accession>
<feature type="chain" id="PRO_5031470493" description="Acid phosphatase" evidence="3">
    <location>
        <begin position="30"/>
        <end position="543"/>
    </location>
</feature>
<sequence>MVRIISSYYWRRIVLALAIFASLESPVCSSSDNVGGIGLNQASNVAFVNNPIHVGNDETSILDLTKKGGTTRSIVKRTYKLLHVQIIHRHGDRTPITPLKNESYWADALPDVTLLQKVAEGTTLLRDENAPLNTHSAGGRGPFGKLTTLGLLQMVELGSRLRDELELNLPEGENDEDDHHFKDDEGHVHHYHGKLFHSKHMALHRKRIKVISTDFPRTIQSVQALLLGMFPSANTSPTESVEIDVRHTMKMIPDPQPRRSSEQTLLEMELASRPHLMERELQMKDLAMRTTQALSTILGHGHEDVSFGIGEEKNEGKEANDDTITTTEKVTKSLPWAQLSEITTCLNVRDLLPAGVTKEDQETISSHAAWRWFENLRHPRLARLAMRDLMSEIIQNMSNRVNQESSLAMDSSTTKNNAAADDDDDDTLLHIYSAHDSTLIGLLCAFRLEQPASWPEYGSYLKVELIQVVETIQDDGVTENQQNNIKHYVRFSLNGQVLRCDWGLDENSNIQPTEMVSLEHLMAVINEGHPHEDVHMDESTSKK</sequence>
<comment type="similarity">
    <text evidence="1">Belongs to the histidine acid phosphatase family.</text>
</comment>
<dbReference type="Gene3D" id="3.40.50.1240">
    <property type="entry name" value="Phosphoglycerate mutase-like"/>
    <property type="match status" value="1"/>
</dbReference>
<keyword evidence="3" id="KW-0732">Signal</keyword>
<keyword evidence="2" id="KW-0378">Hydrolase</keyword>
<dbReference type="PANTHER" id="PTHR11567">
    <property type="entry name" value="ACID PHOSPHATASE-RELATED"/>
    <property type="match status" value="1"/>
</dbReference>